<dbReference type="Gene3D" id="1.20.1250.20">
    <property type="entry name" value="MFS general substrate transporter like domains"/>
    <property type="match status" value="2"/>
</dbReference>
<keyword evidence="2" id="KW-0813">Transport</keyword>
<evidence type="ECO:0000256" key="6">
    <source>
        <dbReference type="SAM" id="Phobius"/>
    </source>
</evidence>
<comment type="subcellular location">
    <subcellularLocation>
        <location evidence="1">Membrane</location>
        <topology evidence="1">Multi-pass membrane protein</topology>
    </subcellularLocation>
</comment>
<dbReference type="Proteomes" id="UP000199675">
    <property type="component" value="Unassembled WGS sequence"/>
</dbReference>
<dbReference type="GO" id="GO:0022857">
    <property type="term" value="F:transmembrane transporter activity"/>
    <property type="evidence" value="ECO:0007669"/>
    <property type="project" value="InterPro"/>
</dbReference>
<evidence type="ECO:0000256" key="4">
    <source>
        <dbReference type="ARBA" id="ARBA00022989"/>
    </source>
</evidence>
<dbReference type="AlphaFoldDB" id="A0A1H3DFR6"/>
<feature type="transmembrane region" description="Helical" evidence="6">
    <location>
        <begin position="150"/>
        <end position="167"/>
    </location>
</feature>
<dbReference type="PANTHER" id="PTHR12778">
    <property type="entry name" value="SOLUTE CARRIER FAMILY 33 ACETYL-COA TRANSPORTER -RELATED"/>
    <property type="match status" value="1"/>
</dbReference>
<dbReference type="InterPro" id="IPR011701">
    <property type="entry name" value="MFS"/>
</dbReference>
<keyword evidence="3 6" id="KW-0812">Transmembrane</keyword>
<evidence type="ECO:0000256" key="3">
    <source>
        <dbReference type="ARBA" id="ARBA00022692"/>
    </source>
</evidence>
<protein>
    <submittedName>
        <fullName evidence="7">Major Facilitator Superfamily protein</fullName>
    </submittedName>
</protein>
<accession>A0A1H3DFR6</accession>
<dbReference type="InterPro" id="IPR004752">
    <property type="entry name" value="AmpG_permease/AT-1"/>
</dbReference>
<dbReference type="EMBL" id="FNNE01000012">
    <property type="protein sequence ID" value="SDX65322.1"/>
    <property type="molecule type" value="Genomic_DNA"/>
</dbReference>
<reference evidence="7 8" key="1">
    <citation type="submission" date="2016-10" db="EMBL/GenBank/DDBJ databases">
        <authorList>
            <person name="de Groot N.N."/>
        </authorList>
    </citation>
    <scope>NUCLEOTIDE SEQUENCE [LARGE SCALE GENOMIC DNA]</scope>
    <source>
        <strain evidence="7 8">CGMCC 1.7059</strain>
    </source>
</reference>
<proteinExistence type="predicted"/>
<feature type="transmembrane region" description="Helical" evidence="6">
    <location>
        <begin position="290"/>
        <end position="308"/>
    </location>
</feature>
<dbReference type="GO" id="GO:0016020">
    <property type="term" value="C:membrane"/>
    <property type="evidence" value="ECO:0007669"/>
    <property type="project" value="UniProtKB-SubCell"/>
</dbReference>
<organism evidence="7 8">
    <name type="scientific">Marinobacter mobilis</name>
    <dbReference type="NCBI Taxonomy" id="488533"/>
    <lineage>
        <taxon>Bacteria</taxon>
        <taxon>Pseudomonadati</taxon>
        <taxon>Pseudomonadota</taxon>
        <taxon>Gammaproteobacteria</taxon>
        <taxon>Pseudomonadales</taxon>
        <taxon>Marinobacteraceae</taxon>
        <taxon>Marinobacter</taxon>
    </lineage>
</organism>
<dbReference type="Pfam" id="PF07690">
    <property type="entry name" value="MFS_1"/>
    <property type="match status" value="1"/>
</dbReference>
<feature type="transmembrane region" description="Helical" evidence="6">
    <location>
        <begin position="257"/>
        <end position="281"/>
    </location>
</feature>
<feature type="transmembrane region" description="Helical" evidence="6">
    <location>
        <begin position="379"/>
        <end position="399"/>
    </location>
</feature>
<dbReference type="OrthoDB" id="9787815at2"/>
<feature type="transmembrane region" description="Helical" evidence="6">
    <location>
        <begin position="320"/>
        <end position="340"/>
    </location>
</feature>
<sequence length="413" mass="43254">MTNHPTRPCATSFAALAALYVSQGLPSGLFAHALPVFWREAGVSLAWIGALKLLALPWVLKVLWAPAIDRSLQKGTTPLQWISGLQLGAVSALALLSFVGLSPAGNQLILVVALILTINLLMATQDVVTDGLAVRWIPPHWRGLANTLQVAGYKIGMLAGGALLLVLAELAGIGTALLVPVLLLLVCYLLVARVQRLRRRVEAGSPTAQTLREGFTGFLSLPGMMPWLALLATYKIADAMGSGLIRPMLSDGGWSRADIGTFTLVTSLAGLLGAAAGGWLYQLAGSRRSLIYLGLAQALTMTAWALVAERGTASGLVYSVGILEQIADGASTVALFAVMMSLCRKGWEGTDFTVQASIQVVCAGVFGLIGGLIADATGYTPLLILAGTLGTMVIAILALQSRGFHQPPVDDHS</sequence>
<keyword evidence="8" id="KW-1185">Reference proteome</keyword>
<evidence type="ECO:0000313" key="7">
    <source>
        <dbReference type="EMBL" id="SDX65322.1"/>
    </source>
</evidence>
<evidence type="ECO:0000256" key="2">
    <source>
        <dbReference type="ARBA" id="ARBA00022448"/>
    </source>
</evidence>
<dbReference type="SUPFAM" id="SSF103473">
    <property type="entry name" value="MFS general substrate transporter"/>
    <property type="match status" value="1"/>
</dbReference>
<keyword evidence="5 6" id="KW-0472">Membrane</keyword>
<name>A0A1H3DFR6_9GAMM</name>
<dbReference type="RefSeq" id="WP_091817272.1">
    <property type="nucleotide sequence ID" value="NZ_FNNE01000012.1"/>
</dbReference>
<evidence type="ECO:0000256" key="1">
    <source>
        <dbReference type="ARBA" id="ARBA00004141"/>
    </source>
</evidence>
<feature type="transmembrane region" description="Helical" evidence="6">
    <location>
        <begin position="173"/>
        <end position="194"/>
    </location>
</feature>
<dbReference type="InterPro" id="IPR036259">
    <property type="entry name" value="MFS_trans_sf"/>
</dbReference>
<evidence type="ECO:0000256" key="5">
    <source>
        <dbReference type="ARBA" id="ARBA00023136"/>
    </source>
</evidence>
<feature type="transmembrane region" description="Helical" evidence="6">
    <location>
        <begin position="352"/>
        <end position="373"/>
    </location>
</feature>
<gene>
    <name evidence="7" type="ORF">SAMN04487960_11275</name>
</gene>
<feature type="transmembrane region" description="Helical" evidence="6">
    <location>
        <begin position="108"/>
        <end position="129"/>
    </location>
</feature>
<evidence type="ECO:0000313" key="8">
    <source>
        <dbReference type="Proteomes" id="UP000199675"/>
    </source>
</evidence>
<feature type="transmembrane region" description="Helical" evidence="6">
    <location>
        <begin position="81"/>
        <end position="102"/>
    </location>
</feature>
<dbReference type="STRING" id="488533.SAMN04487960_11275"/>
<feature type="transmembrane region" description="Helical" evidence="6">
    <location>
        <begin position="41"/>
        <end position="60"/>
    </location>
</feature>
<keyword evidence="4 6" id="KW-1133">Transmembrane helix</keyword>
<dbReference type="PANTHER" id="PTHR12778:SF10">
    <property type="entry name" value="MAJOR FACILITATOR SUPERFAMILY DOMAIN-CONTAINING PROTEIN 3"/>
    <property type="match status" value="1"/>
</dbReference>